<dbReference type="AlphaFoldDB" id="A0A183TQ65"/>
<protein>
    <submittedName>
        <fullName evidence="4">Reverse transcriptase domain-containing protein</fullName>
    </submittedName>
</protein>
<dbReference type="PROSITE" id="PS50878">
    <property type="entry name" value="RT_POL"/>
    <property type="match status" value="1"/>
</dbReference>
<reference evidence="2 3" key="2">
    <citation type="submission" date="2018-11" db="EMBL/GenBank/DDBJ databases">
        <authorList>
            <consortium name="Pathogen Informatics"/>
        </authorList>
    </citation>
    <scope>NUCLEOTIDE SEQUENCE [LARGE SCALE GENOMIC DNA]</scope>
    <source>
        <strain evidence="2 3">NST_G2</strain>
    </source>
</reference>
<dbReference type="WBParaSite" id="SSLN_0001931201-mRNA-1">
    <property type="protein sequence ID" value="SSLN_0001931201-mRNA-1"/>
    <property type="gene ID" value="SSLN_0001931201"/>
</dbReference>
<evidence type="ECO:0000313" key="4">
    <source>
        <dbReference type="WBParaSite" id="SSLN_0001931201-mRNA-1"/>
    </source>
</evidence>
<proteinExistence type="predicted"/>
<dbReference type="EMBL" id="UYSU01044835">
    <property type="protein sequence ID" value="VDM05000.1"/>
    <property type="molecule type" value="Genomic_DNA"/>
</dbReference>
<dbReference type="Proteomes" id="UP000275846">
    <property type="component" value="Unassembled WGS sequence"/>
</dbReference>
<reference evidence="4" key="1">
    <citation type="submission" date="2016-06" db="UniProtKB">
        <authorList>
            <consortium name="WormBaseParasite"/>
        </authorList>
    </citation>
    <scope>IDENTIFICATION</scope>
</reference>
<dbReference type="InterPro" id="IPR000477">
    <property type="entry name" value="RT_dom"/>
</dbReference>
<dbReference type="PANTHER" id="PTHR47027:SF26">
    <property type="entry name" value="REVERSE TRANSCRIPTASE DOMAIN-CONTAINING PROTEIN"/>
    <property type="match status" value="1"/>
</dbReference>
<name>A0A183TQ65_SCHSO</name>
<organism evidence="4">
    <name type="scientific">Schistocephalus solidus</name>
    <name type="common">Tapeworm</name>
    <dbReference type="NCBI Taxonomy" id="70667"/>
    <lineage>
        <taxon>Eukaryota</taxon>
        <taxon>Metazoa</taxon>
        <taxon>Spiralia</taxon>
        <taxon>Lophotrochozoa</taxon>
        <taxon>Platyhelminthes</taxon>
        <taxon>Cestoda</taxon>
        <taxon>Eucestoda</taxon>
        <taxon>Diphyllobothriidea</taxon>
        <taxon>Diphyllobothriidae</taxon>
        <taxon>Schistocephalus</taxon>
    </lineage>
</organism>
<keyword evidence="3" id="KW-1185">Reference proteome</keyword>
<evidence type="ECO:0000313" key="2">
    <source>
        <dbReference type="EMBL" id="VDM05000.1"/>
    </source>
</evidence>
<evidence type="ECO:0000259" key="1">
    <source>
        <dbReference type="PROSITE" id="PS50878"/>
    </source>
</evidence>
<feature type="domain" description="Reverse transcriptase" evidence="1">
    <location>
        <begin position="1"/>
        <end position="87"/>
    </location>
</feature>
<dbReference type="OrthoDB" id="425014at2759"/>
<dbReference type="PANTHER" id="PTHR47027">
    <property type="entry name" value="REVERSE TRANSCRIPTASE DOMAIN-CONTAINING PROTEIN"/>
    <property type="match status" value="1"/>
</dbReference>
<sequence>MEEDMQRSMDLFVADDCALNTVMEEDMQRSMDLFAAGCADFGVTISTAKTVVVHQPPPSAEYNAPRINVNGAQLKKVETFAYLGSTLSRNTRIDDEIAQWISKVSQAFGRLQASVWNRHGIHLNAKLKMVGYDWLTTANKPVIPIPVSIFVAGNMHVPTPTLAAVQLLAGLQSVARQSGKSEVR</sequence>
<gene>
    <name evidence="2" type="ORF">SSLN_LOCUS18614</name>
</gene>
<evidence type="ECO:0000313" key="3">
    <source>
        <dbReference type="Proteomes" id="UP000275846"/>
    </source>
</evidence>
<accession>A0A183TQ65</accession>